<name>A0A2M7SEY1_9BACT</name>
<gene>
    <name evidence="2" type="ORF">COY52_01260</name>
</gene>
<dbReference type="InterPro" id="IPR036866">
    <property type="entry name" value="RibonucZ/Hydroxyglut_hydro"/>
</dbReference>
<dbReference type="Gene3D" id="3.60.15.10">
    <property type="entry name" value="Ribonuclease Z/Hydroxyacylglutathione hydrolase-like"/>
    <property type="match status" value="1"/>
</dbReference>
<reference evidence="3" key="1">
    <citation type="submission" date="2017-09" db="EMBL/GenBank/DDBJ databases">
        <title>Depth-based differentiation of microbial function through sediment-hosted aquifers and enrichment of novel symbionts in the deep terrestrial subsurface.</title>
        <authorList>
            <person name="Probst A.J."/>
            <person name="Ladd B."/>
            <person name="Jarett J.K."/>
            <person name="Geller-Mcgrath D.E."/>
            <person name="Sieber C.M.K."/>
            <person name="Emerson J.B."/>
            <person name="Anantharaman K."/>
            <person name="Thomas B.C."/>
            <person name="Malmstrom R."/>
            <person name="Stieglmeier M."/>
            <person name="Klingl A."/>
            <person name="Woyke T."/>
            <person name="Ryan C.M."/>
            <person name="Banfield J.F."/>
        </authorList>
    </citation>
    <scope>NUCLEOTIDE SEQUENCE [LARGE SCALE GENOMIC DNA]</scope>
</reference>
<feature type="domain" description="Metallo-beta-lactamase" evidence="1">
    <location>
        <begin position="13"/>
        <end position="182"/>
    </location>
</feature>
<evidence type="ECO:0000313" key="2">
    <source>
        <dbReference type="EMBL" id="PIZ18092.1"/>
    </source>
</evidence>
<proteinExistence type="predicted"/>
<evidence type="ECO:0000313" key="3">
    <source>
        <dbReference type="Proteomes" id="UP000229307"/>
    </source>
</evidence>
<comment type="caution">
    <text evidence="2">The sequence shown here is derived from an EMBL/GenBank/DDBJ whole genome shotgun (WGS) entry which is preliminary data.</text>
</comment>
<dbReference type="Pfam" id="PF12706">
    <property type="entry name" value="Lactamase_B_2"/>
    <property type="match status" value="1"/>
</dbReference>
<sequence>MSLKICVLGSGSGGNCTAIWTNKTGLFIDAGKLDPNEIEKSLQKRNVSIESFKGIIVTHGHSDHIGGTTEEISRKYEIPIYAHRKTIFAARKRFNDIGYLENRQLIRYFSHRTLRIGDLQVRPFPVPHSGSGNPGEPFGFCIFYKNYSKILKIGFITDLGSVPDRIINCLRGCKAIIIETNHDEVLVKNGSRFNKGWLLSPEGHLSNFDAGKAILKLINCSGAGQKLCHIFLAHISRDHNTPRRALRQIKESIGKQYIKNLKFNLTYQDWPSRVVQIEN</sequence>
<organism evidence="2 3">
    <name type="scientific">Candidatus Desantisbacteria bacterium CG_4_10_14_0_8_um_filter_48_22</name>
    <dbReference type="NCBI Taxonomy" id="1974543"/>
    <lineage>
        <taxon>Bacteria</taxon>
        <taxon>Candidatus Desantisiibacteriota</taxon>
    </lineage>
</organism>
<protein>
    <recommendedName>
        <fullName evidence="1">Metallo-beta-lactamase domain-containing protein</fullName>
    </recommendedName>
</protein>
<dbReference type="SUPFAM" id="SSF56281">
    <property type="entry name" value="Metallo-hydrolase/oxidoreductase"/>
    <property type="match status" value="1"/>
</dbReference>
<dbReference type="InterPro" id="IPR052533">
    <property type="entry name" value="WalJ/YycJ-like"/>
</dbReference>
<dbReference type="EMBL" id="PFMR01000038">
    <property type="protein sequence ID" value="PIZ18092.1"/>
    <property type="molecule type" value="Genomic_DNA"/>
</dbReference>
<dbReference type="InterPro" id="IPR001279">
    <property type="entry name" value="Metallo-B-lactamas"/>
</dbReference>
<evidence type="ECO:0000259" key="1">
    <source>
        <dbReference type="SMART" id="SM00849"/>
    </source>
</evidence>
<dbReference type="Proteomes" id="UP000229307">
    <property type="component" value="Unassembled WGS sequence"/>
</dbReference>
<accession>A0A2M7SEY1</accession>
<dbReference type="PANTHER" id="PTHR47619:SF1">
    <property type="entry name" value="EXODEOXYRIBONUCLEASE WALJ"/>
    <property type="match status" value="1"/>
</dbReference>
<dbReference type="PANTHER" id="PTHR47619">
    <property type="entry name" value="METALLO-HYDROLASE YYCJ-RELATED"/>
    <property type="match status" value="1"/>
</dbReference>
<dbReference type="SMART" id="SM00849">
    <property type="entry name" value="Lactamase_B"/>
    <property type="match status" value="1"/>
</dbReference>
<dbReference type="AlphaFoldDB" id="A0A2M7SEY1"/>